<dbReference type="STRING" id="1195763.ABT56_14380"/>
<keyword evidence="4" id="KW-0479">Metal-binding</keyword>
<dbReference type="PANTHER" id="PTHR43690:SF17">
    <property type="entry name" value="PROTEIN YHJJ"/>
    <property type="match status" value="1"/>
</dbReference>
<evidence type="ECO:0000256" key="6">
    <source>
        <dbReference type="ARBA" id="ARBA00022833"/>
    </source>
</evidence>
<evidence type="ECO:0000256" key="7">
    <source>
        <dbReference type="ARBA" id="ARBA00023049"/>
    </source>
</evidence>
<dbReference type="SUPFAM" id="SSF63411">
    <property type="entry name" value="LuxS/MPP-like metallohydrolase"/>
    <property type="match status" value="3"/>
</dbReference>
<evidence type="ECO:0000259" key="11">
    <source>
        <dbReference type="Pfam" id="PF05193"/>
    </source>
</evidence>
<dbReference type="GO" id="GO:0004222">
    <property type="term" value="F:metalloendopeptidase activity"/>
    <property type="evidence" value="ECO:0007669"/>
    <property type="project" value="InterPro"/>
</dbReference>
<protein>
    <submittedName>
        <fullName evidence="12">Peptidase M16</fullName>
    </submittedName>
</protein>
<keyword evidence="7" id="KW-0482">Metalloprotease</keyword>
<comment type="similarity">
    <text evidence="2 8">Belongs to the peptidase M16 family.</text>
</comment>
<evidence type="ECO:0000313" key="13">
    <source>
        <dbReference type="Proteomes" id="UP000036097"/>
    </source>
</evidence>
<evidence type="ECO:0000256" key="5">
    <source>
        <dbReference type="ARBA" id="ARBA00022801"/>
    </source>
</evidence>
<reference evidence="12 13" key="1">
    <citation type="submission" date="2015-05" db="EMBL/GenBank/DDBJ databases">
        <title>Photobacterium galathea sp. nov.</title>
        <authorList>
            <person name="Machado H."/>
            <person name="Gram L."/>
        </authorList>
    </citation>
    <scope>NUCLEOTIDE SEQUENCE [LARGE SCALE GENOMIC DNA]</scope>
    <source>
        <strain evidence="12 13">CGMCC 1.12159</strain>
    </source>
</reference>
<dbReference type="Proteomes" id="UP000036097">
    <property type="component" value="Unassembled WGS sequence"/>
</dbReference>
<feature type="domain" description="Peptidase M16 C-terminal" evidence="11">
    <location>
        <begin position="202"/>
        <end position="373"/>
    </location>
</feature>
<evidence type="ECO:0000256" key="4">
    <source>
        <dbReference type="ARBA" id="ARBA00022723"/>
    </source>
</evidence>
<dbReference type="EMBL" id="LDOT01000021">
    <property type="protein sequence ID" value="KLV04642.1"/>
    <property type="molecule type" value="Genomic_DNA"/>
</dbReference>
<comment type="cofactor">
    <cofactor evidence="1">
        <name>Zn(2+)</name>
        <dbReference type="ChEBI" id="CHEBI:29105"/>
    </cofactor>
</comment>
<name>A0A0J1JQU7_9GAMM</name>
<dbReference type="InterPro" id="IPR011765">
    <property type="entry name" value="Pept_M16_N"/>
</dbReference>
<comment type="caution">
    <text evidence="12">The sequence shown here is derived from an EMBL/GenBank/DDBJ whole genome shotgun (WGS) entry which is preliminary data.</text>
</comment>
<feature type="chain" id="PRO_5005253807" evidence="9">
    <location>
        <begin position="26"/>
        <end position="915"/>
    </location>
</feature>
<dbReference type="PATRIC" id="fig|1195763.3.peg.3047"/>
<evidence type="ECO:0000313" key="12">
    <source>
        <dbReference type="EMBL" id="KLV04642.1"/>
    </source>
</evidence>
<dbReference type="InterPro" id="IPR007863">
    <property type="entry name" value="Peptidase_M16_C"/>
</dbReference>
<dbReference type="InterPro" id="IPR050626">
    <property type="entry name" value="Peptidase_M16"/>
</dbReference>
<feature type="domain" description="Peptidase M16 C-terminal" evidence="11">
    <location>
        <begin position="667"/>
        <end position="845"/>
    </location>
</feature>
<proteinExistence type="inferred from homology"/>
<dbReference type="Pfam" id="PF05193">
    <property type="entry name" value="Peptidase_M16_C"/>
    <property type="match status" value="2"/>
</dbReference>
<sequence length="915" mass="102509">MRIILLSALALTGCSLTSPSLPLKADPNWHVDQLPNGMKYHIYPTADQAVSVRLVVNVGSFQENPSQKGYAHFIEHMAFNGSQHFSGNDVIKMFEQSGGSFGADINAFTSYQQTTYKLDLPNDDMLNQALTWMRDISDGIKFEPSQVTSEKGVIMSEWRRTRPNDAPFSLNAYEASIAGTRYADHDPLGTPESIKGATAVGLENFYQKWYQPQYAELIVAGDVDVEQLSENIKKQFANWQNNNETKLVKHRDLAVNSSNEILPSSSVESPSLHYTIDRGFISQQTRQQQHQAWHDTLSAQLIQQRLVSVLRDSAMPFQYSYAQPLFSNYSRLSTADLSFAPELREKMHALFISTLTSLRDHGVTQDEFATIMAGFENDLNNINSDWDQRTPMNYVDHRVFELEQNSVSQSKEDFRASLAKFIKNNTLKTANKNLKSLLSAQPAFVIGMGPNETKQQFSDIFTTLNRAYAQDGEKILATTATSDGFIKPSGDGQILDIRKHAGGFIVFTLSNGIDVWFQQDKTAGKRIFASYASEGGKASLTQSLYPAVELAFATAMRSGLGKLSGTELDSYLRQRNIAISPLLGLTQNGLHIVSDKQHFADALAVLYNAVTDIKVDPRQLEAAKDEFIQNREVFLHSPLGKLAQSANAKLYTSDSYHRLISGSEVASVTPEQILAVHNQLFKHNHGMKMVIVADLEPHEIIPLLRKYVASIELEQTPTTTYSPRYKKDLPNRLVLDESQESSSLYLMYIANLQPQKRTTKDIFVEDLLSRISTARILSLVREDAGLDYQPNIYPAMKDSENDAIWCIEAQLAPTDVAKIDAQIGKLTDGLIHTITQQEVDTASKQILADIKKATNDPNMRTLIYSRYLIHGYDIDKLLNIDDTLQGISLQDVQRKAKYTFGEHSKRTVFILNPKA</sequence>
<keyword evidence="5" id="KW-0378">Hydrolase</keyword>
<evidence type="ECO:0000256" key="8">
    <source>
        <dbReference type="RuleBase" id="RU004447"/>
    </source>
</evidence>
<dbReference type="Gene3D" id="3.30.830.10">
    <property type="entry name" value="Metalloenzyme, LuxS/M16 peptidase-like"/>
    <property type="match status" value="4"/>
</dbReference>
<feature type="signal peptide" evidence="9">
    <location>
        <begin position="1"/>
        <end position="25"/>
    </location>
</feature>
<organism evidence="12 13">
    <name type="scientific">Photobacterium aquae</name>
    <dbReference type="NCBI Taxonomy" id="1195763"/>
    <lineage>
        <taxon>Bacteria</taxon>
        <taxon>Pseudomonadati</taxon>
        <taxon>Pseudomonadota</taxon>
        <taxon>Gammaproteobacteria</taxon>
        <taxon>Vibrionales</taxon>
        <taxon>Vibrionaceae</taxon>
        <taxon>Photobacterium</taxon>
    </lineage>
</organism>
<dbReference type="GO" id="GO:0006508">
    <property type="term" value="P:proteolysis"/>
    <property type="evidence" value="ECO:0007669"/>
    <property type="project" value="UniProtKB-KW"/>
</dbReference>
<dbReference type="AlphaFoldDB" id="A0A0J1JQU7"/>
<evidence type="ECO:0000256" key="3">
    <source>
        <dbReference type="ARBA" id="ARBA00022670"/>
    </source>
</evidence>
<evidence type="ECO:0000259" key="10">
    <source>
        <dbReference type="Pfam" id="PF00675"/>
    </source>
</evidence>
<dbReference type="InterPro" id="IPR011249">
    <property type="entry name" value="Metalloenz_LuxS/M16"/>
</dbReference>
<feature type="domain" description="Peptidase M16 N-terminal" evidence="10">
    <location>
        <begin position="47"/>
        <end position="159"/>
    </location>
</feature>
<evidence type="ECO:0000256" key="2">
    <source>
        <dbReference type="ARBA" id="ARBA00007261"/>
    </source>
</evidence>
<keyword evidence="3" id="KW-0645">Protease</keyword>
<evidence type="ECO:0000256" key="9">
    <source>
        <dbReference type="SAM" id="SignalP"/>
    </source>
</evidence>
<dbReference type="InterPro" id="IPR001431">
    <property type="entry name" value="Pept_M16_Zn_BS"/>
</dbReference>
<dbReference type="PROSITE" id="PS00143">
    <property type="entry name" value="INSULINASE"/>
    <property type="match status" value="1"/>
</dbReference>
<dbReference type="PANTHER" id="PTHR43690">
    <property type="entry name" value="NARDILYSIN"/>
    <property type="match status" value="1"/>
</dbReference>
<dbReference type="GO" id="GO:0046872">
    <property type="term" value="F:metal ion binding"/>
    <property type="evidence" value="ECO:0007669"/>
    <property type="project" value="UniProtKB-KW"/>
</dbReference>
<keyword evidence="13" id="KW-1185">Reference proteome</keyword>
<accession>A0A0J1JQU7</accession>
<dbReference type="Pfam" id="PF00675">
    <property type="entry name" value="Peptidase_M16"/>
    <property type="match status" value="1"/>
</dbReference>
<keyword evidence="6" id="KW-0862">Zinc</keyword>
<gene>
    <name evidence="12" type="ORF">ABT56_14380</name>
</gene>
<evidence type="ECO:0000256" key="1">
    <source>
        <dbReference type="ARBA" id="ARBA00001947"/>
    </source>
</evidence>
<keyword evidence="9" id="KW-0732">Signal</keyword>